<dbReference type="RefSeq" id="XP_069224927.1">
    <property type="nucleotide sequence ID" value="XM_069378062.1"/>
</dbReference>
<dbReference type="AlphaFoldDB" id="A0AB34KAF4"/>
<gene>
    <name evidence="1" type="ORF">WHR41_09459</name>
</gene>
<keyword evidence="2" id="KW-1185">Reference proteome</keyword>
<evidence type="ECO:0000313" key="1">
    <source>
        <dbReference type="EMBL" id="KAL1581819.1"/>
    </source>
</evidence>
<organism evidence="1 2">
    <name type="scientific">Cladosporium halotolerans</name>
    <dbReference type="NCBI Taxonomy" id="1052096"/>
    <lineage>
        <taxon>Eukaryota</taxon>
        <taxon>Fungi</taxon>
        <taxon>Dikarya</taxon>
        <taxon>Ascomycota</taxon>
        <taxon>Pezizomycotina</taxon>
        <taxon>Dothideomycetes</taxon>
        <taxon>Dothideomycetidae</taxon>
        <taxon>Cladosporiales</taxon>
        <taxon>Cladosporiaceae</taxon>
        <taxon>Cladosporium</taxon>
    </lineage>
</organism>
<protein>
    <submittedName>
        <fullName evidence="1">Uncharacterized protein</fullName>
    </submittedName>
</protein>
<sequence length="321" mass="36162">MPKRIMAKRLDEFIGTNEEYVSYLERELRAARQTLHEEDSRITKRKRSCDPYWMTCAKQLVRQTPMSQGWTSSLEEHGIDKLLKSGDAITCLLDTKFESRLSARISTAEVGVIDETDDETTASLRMYARTTSMRLSSASTALALANFQKFLVISACAVLVEGDTPAAKVYEIVRICVGNKSTDQYCKRTLASAKYLNQLIDFLDIHDWGQRAAELLLLWNRAPSYYFSLSCSPVKSLEYLKSQLCLKDFTATPVGRSGWTPIFVPSLVYQILGKRKSIEHVSHVLGYRKAHLLATRGNPWHARRGHAEIPSASGQLPYGGE</sequence>
<dbReference type="GeneID" id="96010900"/>
<name>A0AB34KAF4_9PEZI</name>
<dbReference type="Proteomes" id="UP000803884">
    <property type="component" value="Unassembled WGS sequence"/>
</dbReference>
<evidence type="ECO:0000313" key="2">
    <source>
        <dbReference type="Proteomes" id="UP000803884"/>
    </source>
</evidence>
<dbReference type="EMBL" id="JAAQHG020000141">
    <property type="protein sequence ID" value="KAL1581819.1"/>
    <property type="molecule type" value="Genomic_DNA"/>
</dbReference>
<comment type="caution">
    <text evidence="1">The sequence shown here is derived from an EMBL/GenBank/DDBJ whole genome shotgun (WGS) entry which is preliminary data.</text>
</comment>
<accession>A0AB34KAF4</accession>
<reference evidence="1 2" key="1">
    <citation type="journal article" date="2020" name="Microbiol. Resour. Announc.">
        <title>Draft Genome Sequence of a Cladosporium Species Isolated from the Mesophotic Ascidian Didemnum maculosum.</title>
        <authorList>
            <person name="Gioti A."/>
            <person name="Siaperas R."/>
            <person name="Nikolaivits E."/>
            <person name="Le Goff G."/>
            <person name="Ouazzani J."/>
            <person name="Kotoulas G."/>
            <person name="Topakas E."/>
        </authorList>
    </citation>
    <scope>NUCLEOTIDE SEQUENCE [LARGE SCALE GENOMIC DNA]</scope>
    <source>
        <strain evidence="1 2">TM138-S3</strain>
    </source>
</reference>
<proteinExistence type="predicted"/>